<keyword evidence="7" id="KW-0560">Oxidoreductase</keyword>
<dbReference type="GeneID" id="43598394"/>
<dbReference type="GO" id="GO:0005777">
    <property type="term" value="C:peroxisome"/>
    <property type="evidence" value="ECO:0007669"/>
    <property type="project" value="UniProtKB-SubCell"/>
</dbReference>
<dbReference type="STRING" id="2656787.A0A370TRF7"/>
<dbReference type="FunFam" id="2.40.110.10:FF:000003">
    <property type="entry name" value="Acyl-coenzyme A oxidase"/>
    <property type="match status" value="1"/>
</dbReference>
<evidence type="ECO:0000256" key="2">
    <source>
        <dbReference type="ARBA" id="ARBA00004275"/>
    </source>
</evidence>
<keyword evidence="4 10" id="KW-0285">Flavoprotein</keyword>
<keyword evidence="9" id="KW-0576">Peroxisome</keyword>
<dbReference type="GO" id="GO:0005504">
    <property type="term" value="F:fatty acid binding"/>
    <property type="evidence" value="ECO:0007669"/>
    <property type="project" value="TreeGrafter"/>
</dbReference>
<feature type="active site" description="Proton acceptor" evidence="11">
    <location>
        <position position="454"/>
    </location>
</feature>
<evidence type="ECO:0000256" key="13">
    <source>
        <dbReference type="SAM" id="MobiDB-lite"/>
    </source>
</evidence>
<dbReference type="InterPro" id="IPR009100">
    <property type="entry name" value="AcylCoA_DH/oxidase_NM_dom_sf"/>
</dbReference>
<dbReference type="Proteomes" id="UP000254866">
    <property type="component" value="Unassembled WGS sequence"/>
</dbReference>
<evidence type="ECO:0000259" key="16">
    <source>
        <dbReference type="Pfam" id="PF22924"/>
    </source>
</evidence>
<organism evidence="17 18">
    <name type="scientific">Venustampulla echinocandica</name>
    <dbReference type="NCBI Taxonomy" id="2656787"/>
    <lineage>
        <taxon>Eukaryota</taxon>
        <taxon>Fungi</taxon>
        <taxon>Dikarya</taxon>
        <taxon>Ascomycota</taxon>
        <taxon>Pezizomycotina</taxon>
        <taxon>Leotiomycetes</taxon>
        <taxon>Helotiales</taxon>
        <taxon>Pleuroascaceae</taxon>
        <taxon>Venustampulla</taxon>
    </lineage>
</organism>
<gene>
    <name evidence="17" type="ORF">BP5553_05545</name>
</gene>
<keyword evidence="18" id="KW-1185">Reference proteome</keyword>
<dbReference type="Gene3D" id="1.10.540.10">
    <property type="entry name" value="Acyl-CoA dehydrogenase/oxidase, N-terminal domain"/>
    <property type="match status" value="1"/>
</dbReference>
<dbReference type="GO" id="GO:0003997">
    <property type="term" value="F:acyl-CoA oxidase activity"/>
    <property type="evidence" value="ECO:0007669"/>
    <property type="project" value="InterPro"/>
</dbReference>
<reference evidence="17 18" key="1">
    <citation type="journal article" date="2018" name="IMA Fungus">
        <title>IMA Genome-F 9: Draft genome sequence of Annulohypoxylon stygium, Aspergillus mulundensis, Berkeleyomyces basicola (syn. Thielaviopsis basicola), Ceratocystis smalleyi, two Cercospora beticola strains, Coleophoma cylindrospora, Fusarium fracticaudum, Phialophora cf. hyalina, and Morchella septimelata.</title>
        <authorList>
            <person name="Wingfield B.D."/>
            <person name="Bills G.F."/>
            <person name="Dong Y."/>
            <person name="Huang W."/>
            <person name="Nel W.J."/>
            <person name="Swalarsk-Parry B.S."/>
            <person name="Vaghefi N."/>
            <person name="Wilken P.M."/>
            <person name="An Z."/>
            <person name="de Beer Z.W."/>
            <person name="De Vos L."/>
            <person name="Chen L."/>
            <person name="Duong T.A."/>
            <person name="Gao Y."/>
            <person name="Hammerbacher A."/>
            <person name="Kikkert J.R."/>
            <person name="Li Y."/>
            <person name="Li H."/>
            <person name="Li K."/>
            <person name="Li Q."/>
            <person name="Liu X."/>
            <person name="Ma X."/>
            <person name="Naidoo K."/>
            <person name="Pethybridge S.J."/>
            <person name="Sun J."/>
            <person name="Steenkamp E.T."/>
            <person name="van der Nest M.A."/>
            <person name="van Wyk S."/>
            <person name="Wingfield M.J."/>
            <person name="Xiong C."/>
            <person name="Yue Q."/>
            <person name="Zhang X."/>
        </authorList>
    </citation>
    <scope>NUCLEOTIDE SEQUENCE [LARGE SCALE GENOMIC DNA]</scope>
    <source>
        <strain evidence="17 18">BP 5553</strain>
    </source>
</reference>
<evidence type="ECO:0000256" key="5">
    <source>
        <dbReference type="ARBA" id="ARBA00022827"/>
    </source>
</evidence>
<keyword evidence="5 10" id="KW-0274">FAD</keyword>
<dbReference type="RefSeq" id="XP_031870768.1">
    <property type="nucleotide sequence ID" value="XM_032014168.1"/>
</dbReference>
<evidence type="ECO:0000313" key="18">
    <source>
        <dbReference type="Proteomes" id="UP000254866"/>
    </source>
</evidence>
<evidence type="ECO:0000256" key="4">
    <source>
        <dbReference type="ARBA" id="ARBA00022630"/>
    </source>
</evidence>
<feature type="domain" description="Acyl-CoA oxidase C-terminal" evidence="14">
    <location>
        <begin position="505"/>
        <end position="674"/>
    </location>
</feature>
<evidence type="ECO:0000256" key="6">
    <source>
        <dbReference type="ARBA" id="ARBA00022832"/>
    </source>
</evidence>
<evidence type="ECO:0000256" key="10">
    <source>
        <dbReference type="PIRNR" id="PIRNR000168"/>
    </source>
</evidence>
<comment type="caution">
    <text evidence="17">The sequence shown here is derived from an EMBL/GenBank/DDBJ whole genome shotgun (WGS) entry which is preliminary data.</text>
</comment>
<dbReference type="Gene3D" id="2.40.110.10">
    <property type="entry name" value="Butyryl-CoA Dehydrogenase, subunit A, domain 2"/>
    <property type="match status" value="1"/>
</dbReference>
<dbReference type="InterPro" id="IPR036250">
    <property type="entry name" value="AcylCo_DH-like_C"/>
</dbReference>
<evidence type="ECO:0000256" key="1">
    <source>
        <dbReference type="ARBA" id="ARBA00001974"/>
    </source>
</evidence>
<keyword evidence="6" id="KW-0276">Fatty acid metabolism</keyword>
<dbReference type="Gene3D" id="1.20.140.10">
    <property type="entry name" value="Butyryl-CoA Dehydrogenase, subunit A, domain 3"/>
    <property type="match status" value="2"/>
</dbReference>
<feature type="binding site" evidence="12">
    <location>
        <position position="170"/>
    </location>
    <ligand>
        <name>FAD</name>
        <dbReference type="ChEBI" id="CHEBI:57692"/>
    </ligand>
</feature>
<comment type="similarity">
    <text evidence="3 10">Belongs to the acyl-CoA oxidase family.</text>
</comment>
<dbReference type="OrthoDB" id="538336at2759"/>
<evidence type="ECO:0000259" key="14">
    <source>
        <dbReference type="Pfam" id="PF01756"/>
    </source>
</evidence>
<dbReference type="EMBL" id="NPIC01000003">
    <property type="protein sequence ID" value="RDL38112.1"/>
    <property type="molecule type" value="Genomic_DNA"/>
</dbReference>
<proteinExistence type="inferred from homology"/>
<feature type="domain" description="Acyl-CoA oxidase C-alpha1" evidence="16">
    <location>
        <begin position="307"/>
        <end position="469"/>
    </location>
</feature>
<dbReference type="InterPro" id="IPR029320">
    <property type="entry name" value="Acyl-CoA_ox_N"/>
</dbReference>
<dbReference type="SUPFAM" id="SSF56645">
    <property type="entry name" value="Acyl-CoA dehydrogenase NM domain-like"/>
    <property type="match status" value="1"/>
</dbReference>
<name>A0A370TRF7_9HELO</name>
<dbReference type="InterPro" id="IPR012258">
    <property type="entry name" value="Acyl-CoA_oxidase"/>
</dbReference>
<evidence type="ECO:0000256" key="3">
    <source>
        <dbReference type="ARBA" id="ARBA00006288"/>
    </source>
</evidence>
<dbReference type="Pfam" id="PF14749">
    <property type="entry name" value="Acyl-CoA_ox_N"/>
    <property type="match status" value="1"/>
</dbReference>
<dbReference type="PIRSF" id="PIRSF000168">
    <property type="entry name" value="Acyl-CoA_oxidase"/>
    <property type="match status" value="1"/>
</dbReference>
<comment type="cofactor">
    <cofactor evidence="1">
        <name>FAD</name>
        <dbReference type="ChEBI" id="CHEBI:57692"/>
    </cofactor>
</comment>
<dbReference type="Pfam" id="PF22924">
    <property type="entry name" value="ACOX_C_alpha1"/>
    <property type="match status" value="1"/>
</dbReference>
<dbReference type="SUPFAM" id="SSF47203">
    <property type="entry name" value="Acyl-CoA dehydrogenase C-terminal domain-like"/>
    <property type="match status" value="2"/>
</dbReference>
<dbReference type="GO" id="GO:0055088">
    <property type="term" value="P:lipid homeostasis"/>
    <property type="evidence" value="ECO:0007669"/>
    <property type="project" value="TreeGrafter"/>
</dbReference>
<dbReference type="PANTHER" id="PTHR10909">
    <property type="entry name" value="ELECTRON TRANSPORT OXIDOREDUCTASE"/>
    <property type="match status" value="1"/>
</dbReference>
<feature type="region of interest" description="Disordered" evidence="13">
    <location>
        <begin position="1"/>
        <end position="25"/>
    </location>
</feature>
<dbReference type="InterPro" id="IPR002655">
    <property type="entry name" value="Acyl-CoA_oxidase_C"/>
</dbReference>
<sequence>MKGDDRSDNASQARGGGEDSHGVGKPAITQTQMMESARNQATFDTSKLSEIIFGSPEAVKIHKKAFQRVEESTGTTDMSKLPARYGNMNREDMLLEGLRAGRAAFHDSLDNGDSTFRYHTQEWVLTNSNPLGLTEVLFRPMIELQGTAEQIAYWTPLSRSGKIIGSYTQTEIGQGTFVAGLETTAVFDKRTDEFVINSPTLSSIKFWPGALGYMSSHTIVIARLIIGEKDYGVHAFIVQLRSLKDWKPLPGIELGDIGLKMAYNGTDNGYAVFNNARIPRSNLLMRFASVSRDGAYTTHPLREKLLYGGMLKGRLAIIRNSAFQLAQALTIATRYSVVRRQGHKQLQQNSVASIMSYKLQHYRLLMLISRAYASLFASLASDSAYQELQKQQANGDHSSLSYTHMVMAGLKAWVTANAADAAEDARKMCGGHGYLMISGLPEIVNSLAATCTFEGENYVMWKQVASYLMKGMAARSLPKDMAYIPSPTYGKRVRCHVSGVDFLHVDNLLYIFQHRAARLITEAYQLLRASRGKGAVQNEDRHDVVLLSAAKAHTELYILQSFREHVTSISGSMPTEVKAVLTRLVRLFALTTIASPLCSSSASFVEDGFLTLNQLGDIRTNIDHLLEELQPDAIALTDAWEFTDASLTSALGCKDGDVYERMMCWIRQLPINVHASENDSVFRDGWEEVIRDFIAGGRGNVTEKARL</sequence>
<feature type="binding site" evidence="12">
    <location>
        <position position="209"/>
    </location>
    <ligand>
        <name>FAD</name>
        <dbReference type="ChEBI" id="CHEBI:57692"/>
    </ligand>
</feature>
<dbReference type="Pfam" id="PF01756">
    <property type="entry name" value="ACOX"/>
    <property type="match status" value="1"/>
</dbReference>
<comment type="subcellular location">
    <subcellularLocation>
        <location evidence="2">Peroxisome</location>
    </subcellularLocation>
</comment>
<dbReference type="UniPathway" id="UPA00661"/>
<evidence type="ECO:0000259" key="15">
    <source>
        <dbReference type="Pfam" id="PF14749"/>
    </source>
</evidence>
<dbReference type="AlphaFoldDB" id="A0A370TRF7"/>
<dbReference type="PANTHER" id="PTHR10909:SF250">
    <property type="entry name" value="PEROXISOMAL ACYL-COENZYME A OXIDASE 1"/>
    <property type="match status" value="1"/>
</dbReference>
<keyword evidence="8" id="KW-0443">Lipid metabolism</keyword>
<evidence type="ECO:0000256" key="12">
    <source>
        <dbReference type="PIRSR" id="PIRSR000168-2"/>
    </source>
</evidence>
<evidence type="ECO:0000256" key="11">
    <source>
        <dbReference type="PIRSR" id="PIRSR000168-1"/>
    </source>
</evidence>
<accession>A0A370TRF7</accession>
<dbReference type="FunFam" id="1.20.140.10:FF:000013">
    <property type="entry name" value="Acyl-coenzyme A oxidase"/>
    <property type="match status" value="1"/>
</dbReference>
<dbReference type="InterPro" id="IPR055060">
    <property type="entry name" value="ACOX_C_alpha1"/>
</dbReference>
<dbReference type="GO" id="GO:0071949">
    <property type="term" value="F:FAD binding"/>
    <property type="evidence" value="ECO:0007669"/>
    <property type="project" value="InterPro"/>
</dbReference>
<dbReference type="GO" id="GO:0033540">
    <property type="term" value="P:fatty acid beta-oxidation using acyl-CoA oxidase"/>
    <property type="evidence" value="ECO:0007669"/>
    <property type="project" value="UniProtKB-UniPathway"/>
</dbReference>
<protein>
    <recommendedName>
        <fullName evidence="10">Acyl-coenzyme A oxidase</fullName>
    </recommendedName>
</protein>
<dbReference type="InterPro" id="IPR037069">
    <property type="entry name" value="AcylCoA_DH/ox_N_sf"/>
</dbReference>
<evidence type="ECO:0000313" key="17">
    <source>
        <dbReference type="EMBL" id="RDL38112.1"/>
    </source>
</evidence>
<feature type="domain" description="Acyl-coenzyme A oxidase N-terminal" evidence="15">
    <location>
        <begin position="44"/>
        <end position="164"/>
    </location>
</feature>
<evidence type="ECO:0000256" key="7">
    <source>
        <dbReference type="ARBA" id="ARBA00023002"/>
    </source>
</evidence>
<evidence type="ECO:0000256" key="8">
    <source>
        <dbReference type="ARBA" id="ARBA00023098"/>
    </source>
</evidence>
<dbReference type="InterPro" id="IPR046373">
    <property type="entry name" value="Acyl-CoA_Oxase/DH_mid-dom_sf"/>
</dbReference>
<evidence type="ECO:0000256" key="9">
    <source>
        <dbReference type="ARBA" id="ARBA00023140"/>
    </source>
</evidence>